<dbReference type="OrthoDB" id="3538998at2759"/>
<proteinExistence type="predicted"/>
<gene>
    <name evidence="2" type="ORF">BDV26DRAFT_2566</name>
</gene>
<name>A0A5N7BPZ9_9EURO</name>
<dbReference type="EMBL" id="ML736153">
    <property type="protein sequence ID" value="KAE8383860.1"/>
    <property type="molecule type" value="Genomic_DNA"/>
</dbReference>
<evidence type="ECO:0000256" key="1">
    <source>
        <dbReference type="SAM" id="MobiDB-lite"/>
    </source>
</evidence>
<dbReference type="Proteomes" id="UP000326198">
    <property type="component" value="Unassembled WGS sequence"/>
</dbReference>
<protein>
    <submittedName>
        <fullName evidence="2">Uncharacterized protein</fullName>
    </submittedName>
</protein>
<evidence type="ECO:0000313" key="2">
    <source>
        <dbReference type="EMBL" id="KAE8383860.1"/>
    </source>
</evidence>
<feature type="compositionally biased region" description="Low complexity" evidence="1">
    <location>
        <begin position="134"/>
        <end position="155"/>
    </location>
</feature>
<reference evidence="2 3" key="1">
    <citation type="submission" date="2019-04" db="EMBL/GenBank/DDBJ databases">
        <title>Friends and foes A comparative genomics studyof 23 Aspergillus species from section Flavi.</title>
        <authorList>
            <consortium name="DOE Joint Genome Institute"/>
            <person name="Kjaerbolling I."/>
            <person name="Vesth T."/>
            <person name="Frisvad J.C."/>
            <person name="Nybo J.L."/>
            <person name="Theobald S."/>
            <person name="Kildgaard S."/>
            <person name="Isbrandt T."/>
            <person name="Kuo A."/>
            <person name="Sato A."/>
            <person name="Lyhne E.K."/>
            <person name="Kogle M.E."/>
            <person name="Wiebenga A."/>
            <person name="Kun R.S."/>
            <person name="Lubbers R.J."/>
            <person name="Makela M.R."/>
            <person name="Barry K."/>
            <person name="Chovatia M."/>
            <person name="Clum A."/>
            <person name="Daum C."/>
            <person name="Haridas S."/>
            <person name="He G."/>
            <person name="LaButti K."/>
            <person name="Lipzen A."/>
            <person name="Mondo S."/>
            <person name="Riley R."/>
            <person name="Salamov A."/>
            <person name="Simmons B.A."/>
            <person name="Magnuson J.K."/>
            <person name="Henrissat B."/>
            <person name="Mortensen U.H."/>
            <person name="Larsen T.O."/>
            <person name="Devries R.P."/>
            <person name="Grigoriev I.V."/>
            <person name="Machida M."/>
            <person name="Baker S.E."/>
            <person name="Andersen M.R."/>
        </authorList>
    </citation>
    <scope>NUCLEOTIDE SEQUENCE [LARGE SCALE GENOMIC DNA]</scope>
    <source>
        <strain evidence="2 3">IBT 29228</strain>
    </source>
</reference>
<evidence type="ECO:0000313" key="3">
    <source>
        <dbReference type="Proteomes" id="UP000326198"/>
    </source>
</evidence>
<sequence length="179" mass="18734">MNKNLSPEQTMAYGNICLCCGQSSYISSIWDICPKTIPAALDADAVYQVATGNGDWNKCGTYLDADTCIGELGFSNQTKFHGPGKLPPNGTESLYNLGGVISTPVSGNVFTWTVHNEPRTITAAATNKAVPTKSESGGQSATTTATASAESAESGAGHQHRLSLWTLAVTITAGYLLIE</sequence>
<dbReference type="AlphaFoldDB" id="A0A5N7BPZ9"/>
<accession>A0A5N7BPZ9</accession>
<feature type="region of interest" description="Disordered" evidence="1">
    <location>
        <begin position="127"/>
        <end position="155"/>
    </location>
</feature>
<organism evidence="2 3">
    <name type="scientific">Aspergillus bertholletiae</name>
    <dbReference type="NCBI Taxonomy" id="1226010"/>
    <lineage>
        <taxon>Eukaryota</taxon>
        <taxon>Fungi</taxon>
        <taxon>Dikarya</taxon>
        <taxon>Ascomycota</taxon>
        <taxon>Pezizomycotina</taxon>
        <taxon>Eurotiomycetes</taxon>
        <taxon>Eurotiomycetidae</taxon>
        <taxon>Eurotiales</taxon>
        <taxon>Aspergillaceae</taxon>
        <taxon>Aspergillus</taxon>
        <taxon>Aspergillus subgen. Circumdati</taxon>
    </lineage>
</organism>
<keyword evidence="3" id="KW-1185">Reference proteome</keyword>